<reference evidence="2 3" key="1">
    <citation type="journal article" date="2008" name="J. Biotechnol.">
        <title>The genome of Xanthomonas campestris pv. campestris B100 and its use for the reconstruction of metabolic pathways involved in xanthan biosynthesis.</title>
        <authorList>
            <person name="Vorholter F.J."/>
            <person name="Schneiker S."/>
            <person name="Goesmann A."/>
            <person name="Krause L."/>
            <person name="Bekel T."/>
            <person name="Kaiser O."/>
            <person name="Linke B."/>
            <person name="Patschkowski T."/>
            <person name="Ruckert C."/>
            <person name="Schmid J."/>
            <person name="Sidhu V.K."/>
            <person name="Sieber V."/>
            <person name="Tauch A."/>
            <person name="Watt S.A."/>
            <person name="Weisshaar B."/>
            <person name="Becker A."/>
            <person name="Niehaus K."/>
            <person name="Puhler A."/>
        </authorList>
    </citation>
    <scope>NUCLEOTIDE SEQUENCE [LARGE SCALE GENOMIC DNA]</scope>
    <source>
        <strain evidence="2 3">B100</strain>
    </source>
</reference>
<keyword evidence="1" id="KW-1133">Transmembrane helix</keyword>
<evidence type="ECO:0000313" key="3">
    <source>
        <dbReference type="Proteomes" id="UP000001188"/>
    </source>
</evidence>
<keyword evidence="1" id="KW-0472">Membrane</keyword>
<dbReference type="AlphaFoldDB" id="A0A1X7QET6"/>
<feature type="transmembrane region" description="Helical" evidence="1">
    <location>
        <begin position="54"/>
        <end position="72"/>
    </location>
</feature>
<organism evidence="2 3">
    <name type="scientific">Xanthomonas campestris pv. campestris (strain B100)</name>
    <dbReference type="NCBI Taxonomy" id="509169"/>
    <lineage>
        <taxon>Bacteria</taxon>
        <taxon>Pseudomonadati</taxon>
        <taxon>Pseudomonadota</taxon>
        <taxon>Gammaproteobacteria</taxon>
        <taxon>Lysobacterales</taxon>
        <taxon>Lysobacteraceae</taxon>
        <taxon>Xanthomonas</taxon>
    </lineage>
</organism>
<dbReference type="Proteomes" id="UP000001188">
    <property type="component" value="Chromosome"/>
</dbReference>
<name>A0A1X7QET6_XANCB</name>
<gene>
    <name evidence="2" type="ORF">XCCB100_4479</name>
</gene>
<accession>A0A1X7QET6</accession>
<sequence length="93" mass="9430">MGKLADDLKKTSRFAKLGAVSVAAIAAAVGLAPVTGGLSTLGLAAVATVTGLEIAAIITATSLGIALIMAIHKDYDVDFSSKGEARFRRKEGK</sequence>
<protein>
    <submittedName>
        <fullName evidence="2">Uncharacterized protein</fullName>
    </submittedName>
</protein>
<evidence type="ECO:0000313" key="2">
    <source>
        <dbReference type="EMBL" id="SMH63100.1"/>
    </source>
</evidence>
<proteinExistence type="predicted"/>
<keyword evidence="1" id="KW-0812">Transmembrane</keyword>
<dbReference type="EMBL" id="AM920689">
    <property type="protein sequence ID" value="SMH63100.1"/>
    <property type="molecule type" value="Genomic_DNA"/>
</dbReference>
<evidence type="ECO:0000256" key="1">
    <source>
        <dbReference type="SAM" id="Phobius"/>
    </source>
</evidence>